<dbReference type="PATRIC" id="fig|1396.428.peg.4406"/>
<accession>A0A0G8F147</accession>
<protein>
    <recommendedName>
        <fullName evidence="1">DUF402 domain-containing protein</fullName>
    </recommendedName>
</protein>
<dbReference type="RefSeq" id="WP_046955246.1">
    <property type="nucleotide sequence ID" value="NZ_LCYI01000020.1"/>
</dbReference>
<dbReference type="InterPro" id="IPR007295">
    <property type="entry name" value="DUF402"/>
</dbReference>
<evidence type="ECO:0000259" key="1">
    <source>
        <dbReference type="Pfam" id="PF04167"/>
    </source>
</evidence>
<dbReference type="EMBL" id="LCYI01000020">
    <property type="protein sequence ID" value="KLA30241.1"/>
    <property type="molecule type" value="Genomic_DNA"/>
</dbReference>
<dbReference type="AlphaFoldDB" id="A0A0G8F147"/>
<dbReference type="Gene3D" id="2.40.380.10">
    <property type="entry name" value="FomD-like"/>
    <property type="match status" value="1"/>
</dbReference>
<dbReference type="Pfam" id="PF04167">
    <property type="entry name" value="DUF402"/>
    <property type="match status" value="1"/>
</dbReference>
<reference evidence="2 3" key="1">
    <citation type="submission" date="2015-04" db="EMBL/GenBank/DDBJ databases">
        <title>Draft Genome Sequences of Eight Spore-Forming Food Isolates of Bacillus cereus Genome sequencing.</title>
        <authorList>
            <person name="Krawcyk A.O."/>
            <person name="de Jong A."/>
            <person name="Eijlander R.T."/>
            <person name="Berendsen E.M."/>
            <person name="Holsappel S."/>
            <person name="Wells-Bennik M."/>
            <person name="Kuipers O.P."/>
        </authorList>
    </citation>
    <scope>NUCLEOTIDE SEQUENCE [LARGE SCALE GENOMIC DNA]</scope>
    <source>
        <strain evidence="2 3">B4077</strain>
    </source>
</reference>
<name>A0A0G8F147_BACCE</name>
<organism evidence="2 3">
    <name type="scientific">Bacillus cereus</name>
    <dbReference type="NCBI Taxonomy" id="1396"/>
    <lineage>
        <taxon>Bacteria</taxon>
        <taxon>Bacillati</taxon>
        <taxon>Bacillota</taxon>
        <taxon>Bacilli</taxon>
        <taxon>Bacillales</taxon>
        <taxon>Bacillaceae</taxon>
        <taxon>Bacillus</taxon>
        <taxon>Bacillus cereus group</taxon>
    </lineage>
</organism>
<evidence type="ECO:0000313" key="2">
    <source>
        <dbReference type="EMBL" id="KLA30241.1"/>
    </source>
</evidence>
<proteinExistence type="predicted"/>
<sequence length="172" mass="20468">MKRKYGDGSSWKRLIEKDYTVKQVEEGMLGILEIKKVREPSCKEYDGKKLCIAGNQYTWIQYFIDGKNFAITAMLDDQKKLVQYYIDVAKEYKIDDRGLPYFDDLYLDVVLLPNGKMYILDEDELEDAYKSGDVTKEEYELAWYTTRWIIDAIKNSEFYWISILEEEIKKLK</sequence>
<feature type="domain" description="DUF402" evidence="1">
    <location>
        <begin position="18"/>
        <end position="157"/>
    </location>
</feature>
<dbReference type="PANTHER" id="PTHR41271">
    <property type="entry name" value="DUF402 DOMAIN-CONTAINING PROTEIN"/>
    <property type="match status" value="1"/>
</dbReference>
<dbReference type="Proteomes" id="UP000035214">
    <property type="component" value="Unassembled WGS sequence"/>
</dbReference>
<dbReference type="InterPro" id="IPR035930">
    <property type="entry name" value="FomD-like_sf"/>
</dbReference>
<comment type="caution">
    <text evidence="2">The sequence shown here is derived from an EMBL/GenBank/DDBJ whole genome shotgun (WGS) entry which is preliminary data.</text>
</comment>
<evidence type="ECO:0000313" key="3">
    <source>
        <dbReference type="Proteomes" id="UP000035214"/>
    </source>
</evidence>
<dbReference type="PANTHER" id="PTHR41271:SF1">
    <property type="entry name" value="DUF402 DOMAIN-CONTAINING PROTEIN"/>
    <property type="match status" value="1"/>
</dbReference>
<dbReference type="SUPFAM" id="SSF159234">
    <property type="entry name" value="FomD-like"/>
    <property type="match status" value="1"/>
</dbReference>
<gene>
    <name evidence="2" type="ORF">B4077_1984</name>
</gene>